<evidence type="ECO:0000256" key="3">
    <source>
        <dbReference type="SAM" id="MobiDB-lite"/>
    </source>
</evidence>
<dbReference type="InterPro" id="IPR036818">
    <property type="entry name" value="AIDA_N_sf"/>
</dbReference>
<dbReference type="SUPFAM" id="SSF109779">
    <property type="entry name" value="Domain from hypothetical 2610208m17rik protein"/>
    <property type="match status" value="1"/>
</dbReference>
<dbReference type="GO" id="GO:0035091">
    <property type="term" value="F:phosphatidylinositol binding"/>
    <property type="evidence" value="ECO:0007669"/>
    <property type="project" value="TreeGrafter"/>
</dbReference>
<comment type="similarity">
    <text evidence="1">Belongs to the AIDA family.</text>
</comment>
<feature type="region of interest" description="Disordered" evidence="3">
    <location>
        <begin position="280"/>
        <end position="315"/>
    </location>
</feature>
<organism evidence="5 6">
    <name type="scientific">Plasmodiophora brassicae</name>
    <name type="common">Clubroot disease agent</name>
    <dbReference type="NCBI Taxonomy" id="37360"/>
    <lineage>
        <taxon>Eukaryota</taxon>
        <taxon>Sar</taxon>
        <taxon>Rhizaria</taxon>
        <taxon>Endomyxa</taxon>
        <taxon>Phytomyxea</taxon>
        <taxon>Plasmodiophorida</taxon>
        <taxon>Plasmodiophoridae</taxon>
        <taxon>Plasmodiophora</taxon>
    </lineage>
</organism>
<dbReference type="InterPro" id="IPR025939">
    <property type="entry name" value="Aida_C"/>
</dbReference>
<feature type="region of interest" description="Disordered" evidence="3">
    <location>
        <begin position="636"/>
        <end position="656"/>
    </location>
</feature>
<feature type="domain" description="C2 Aida-type" evidence="4">
    <location>
        <begin position="121"/>
        <end position="268"/>
    </location>
</feature>
<keyword evidence="5" id="KW-0496">Mitochondrion</keyword>
<dbReference type="Gene3D" id="2.60.40.150">
    <property type="entry name" value="C2 domain"/>
    <property type="match status" value="1"/>
</dbReference>
<dbReference type="Pfam" id="PF14186">
    <property type="entry name" value="Aida_C2"/>
    <property type="match status" value="1"/>
</dbReference>
<protein>
    <recommendedName>
        <fullName evidence="4">C2 Aida-type domain-containing protein</fullName>
    </recommendedName>
</protein>
<dbReference type="PANTHER" id="PTHR28654:SF1">
    <property type="entry name" value="AXIN INTERACTOR, DORSALIZATION-ASSOCIATED PROTEIN"/>
    <property type="match status" value="1"/>
</dbReference>
<dbReference type="InterPro" id="IPR023421">
    <property type="entry name" value="AIDA_N"/>
</dbReference>
<evidence type="ECO:0000313" key="5">
    <source>
        <dbReference type="EMBL" id="SPR00232.1"/>
    </source>
</evidence>
<geneLocation type="mitochondrion" evidence="5"/>
<sequence>MSEGCLIDERRRGVKARWMRLLKEAVDADEWGQTIEAISAYRQFAELLSSSRQALELSTSEEGDVDRLHESVVKRLAVLDGGASSLRVRDMKALVPIVEGLFSNAEGSGSSRGATATSSAGLSKRHAQLQRQIQLEIVKIGLKDAPMYVRPHIAVTISQQNGRAVESTRQTAAAKGLDNLHLLFNEAMVLRTPLEDIPQDAAIFFEFKHFKEAKKKTSTRCYAFMETDEITEGGKVLELYRKPTDWTRKRVHLHSVKPLYLHVNVSFNPIAKPTFGRQAIGPAQRRGGPWQSATESATDLQPNTTSAAPLGGRYPTDAERATTAFEELDDLFFDGEELFDENGDFEEEILDCEIELDEIRHGYILETNDVEQEPELDVAELEVLEQPLPDLTQPADLESVRVSRQAFDDLGLVPQAAVFQWIGNLECFVTEHSRFCEAYEPYTAQLHNGPFPGICCFTLSSNTNLDLDVERDDDGQTKIFIKNAYTTGLLGVIPSVFSVVLLPLLMGGIVRASGKIETLIHPDSCPPPFKLILSANLSMISTAHDFDDAITNALTQLRRWLKRPKGVFVTPELPANIQSIRKVLNRPKKWRSKAQQSQQLAQHPCDPGQLPKQLSLAAPIAKRPLEILPDIVPTPVAKRPRASSTSTMQLLGERRRARNRREIEECTGADLPRLMGAILSESEAEARRLSSRCSAVVERIHEVLGDYRVCRDPLSCLGRLIGTTVSLRTIDDRDGIVSGALQESWRVILTTKQAPDGSSMPVLTPILAAALTNVVNQGGFHLELQEY</sequence>
<gene>
    <name evidence="5" type="ORF">PLBR_LOCUS7447</name>
</gene>
<dbReference type="InterPro" id="IPR035892">
    <property type="entry name" value="C2_domain_sf"/>
</dbReference>
<feature type="compositionally biased region" description="Polar residues" evidence="3">
    <location>
        <begin position="291"/>
        <end position="307"/>
    </location>
</feature>
<evidence type="ECO:0000256" key="1">
    <source>
        <dbReference type="ARBA" id="ARBA00007205"/>
    </source>
</evidence>
<reference evidence="5 6" key="1">
    <citation type="submission" date="2018-03" db="EMBL/GenBank/DDBJ databases">
        <authorList>
            <person name="Fogelqvist J."/>
        </authorList>
    </citation>
    <scope>NUCLEOTIDE SEQUENCE [LARGE SCALE GENOMIC DNA]</scope>
</reference>
<dbReference type="PROSITE" id="PS51911">
    <property type="entry name" value="C2_AIDA"/>
    <property type="match status" value="1"/>
</dbReference>
<keyword evidence="2" id="KW-0217">Developmental protein</keyword>
<dbReference type="EMBL" id="OVEO01000013">
    <property type="protein sequence ID" value="SPR00232.1"/>
    <property type="molecule type" value="Genomic_DNA"/>
</dbReference>
<dbReference type="Pfam" id="PF08910">
    <property type="entry name" value="Aida_N"/>
    <property type="match status" value="1"/>
</dbReference>
<dbReference type="PANTHER" id="PTHR28654">
    <property type="entry name" value="AXIN INTERACTOR, DORSALIZATION-ASSOCIATED PROTEIN"/>
    <property type="match status" value="1"/>
</dbReference>
<accession>A0A3P3YJ51</accession>
<dbReference type="GO" id="GO:0016020">
    <property type="term" value="C:membrane"/>
    <property type="evidence" value="ECO:0007669"/>
    <property type="project" value="TreeGrafter"/>
</dbReference>
<proteinExistence type="inferred from homology"/>
<dbReference type="AlphaFoldDB" id="A0A3P3YJ51"/>
<evidence type="ECO:0000259" key="4">
    <source>
        <dbReference type="PROSITE" id="PS51911"/>
    </source>
</evidence>
<dbReference type="Proteomes" id="UP000290189">
    <property type="component" value="Unassembled WGS sequence"/>
</dbReference>
<name>A0A3P3YJ51_PLABS</name>
<evidence type="ECO:0000313" key="6">
    <source>
        <dbReference type="Proteomes" id="UP000290189"/>
    </source>
</evidence>
<evidence type="ECO:0000256" key="2">
    <source>
        <dbReference type="ARBA" id="ARBA00022473"/>
    </source>
</evidence>
<dbReference type="Gene3D" id="1.20.120.360">
    <property type="entry name" value="Axin interactor, dorsalization-associated protein, N-terminal domain"/>
    <property type="match status" value="1"/>
</dbReference>